<dbReference type="Proteomes" id="UP000789901">
    <property type="component" value="Unassembled WGS sequence"/>
</dbReference>
<feature type="non-terminal residue" evidence="1">
    <location>
        <position position="1"/>
    </location>
</feature>
<evidence type="ECO:0000313" key="1">
    <source>
        <dbReference type="EMBL" id="CAG8854102.1"/>
    </source>
</evidence>
<protein>
    <submittedName>
        <fullName evidence="1">43212_t:CDS:1</fullName>
    </submittedName>
</protein>
<evidence type="ECO:0000313" key="2">
    <source>
        <dbReference type="Proteomes" id="UP000789901"/>
    </source>
</evidence>
<keyword evidence="2" id="KW-1185">Reference proteome</keyword>
<sequence>QTSQPNSLHEVKQYLDETIPATSVASKQMFSCADRIINDIRTFLDP</sequence>
<comment type="caution">
    <text evidence="1">The sequence shown here is derived from an EMBL/GenBank/DDBJ whole genome shotgun (WGS) entry which is preliminary data.</text>
</comment>
<gene>
    <name evidence="1" type="ORF">GMARGA_LOCUS42923</name>
</gene>
<organism evidence="1 2">
    <name type="scientific">Gigaspora margarita</name>
    <dbReference type="NCBI Taxonomy" id="4874"/>
    <lineage>
        <taxon>Eukaryota</taxon>
        <taxon>Fungi</taxon>
        <taxon>Fungi incertae sedis</taxon>
        <taxon>Mucoromycota</taxon>
        <taxon>Glomeromycotina</taxon>
        <taxon>Glomeromycetes</taxon>
        <taxon>Diversisporales</taxon>
        <taxon>Gigasporaceae</taxon>
        <taxon>Gigaspora</taxon>
    </lineage>
</organism>
<proteinExistence type="predicted"/>
<feature type="non-terminal residue" evidence="1">
    <location>
        <position position="46"/>
    </location>
</feature>
<dbReference type="EMBL" id="CAJVQB010133377">
    <property type="protein sequence ID" value="CAG8854102.1"/>
    <property type="molecule type" value="Genomic_DNA"/>
</dbReference>
<name>A0ABN7XFS3_GIGMA</name>
<accession>A0ABN7XFS3</accession>
<reference evidence="1 2" key="1">
    <citation type="submission" date="2021-06" db="EMBL/GenBank/DDBJ databases">
        <authorList>
            <person name="Kallberg Y."/>
            <person name="Tangrot J."/>
            <person name="Rosling A."/>
        </authorList>
    </citation>
    <scope>NUCLEOTIDE SEQUENCE [LARGE SCALE GENOMIC DNA]</scope>
    <source>
        <strain evidence="1 2">120-4 pot B 10/14</strain>
    </source>
</reference>